<dbReference type="EMBL" id="AHKC01012402">
    <property type="protein sequence ID" value="EKF30150.1"/>
    <property type="molecule type" value="Genomic_DNA"/>
</dbReference>
<dbReference type="OrthoDB" id="60955at2759"/>
<accession>K2MSY6</accession>
<evidence type="ECO:0000313" key="2">
    <source>
        <dbReference type="EMBL" id="EKF30150.1"/>
    </source>
</evidence>
<dbReference type="InterPro" id="IPR037593">
    <property type="entry name" value="MIOS/Sea4"/>
</dbReference>
<sequence>MMVDTRYSPLPLHWSAQTPLQQASFERRFPSSLASAHAIAGTTNSGRRLEFLFPFLFSLVPASSPVLTVATTITRAMGVDRVVANDDVEAKSVDRFLRRSPYLVALDSRHRSSRGGLETQSEGGLEEKACSFPSRHGLDGVATTAKRGLFGARSAPANEQSFTEQRGLVSPMISLVNAVAMNSSVSPTQSEEGTARRTNLFTPVGRASGGTVSLLQETQTGCVNSTSEYGADGGSGEKIPAQPPPLGRRSLVKPVIDCFVLSNEMCGWAYVEQTSEEDTFVRYALRWEMGFDTSRKMRAHRHAATEDIATIEIENVDQCFARMMVHNSRVCRSRERELQAATKAISEEGDNIPGVDGVTANSGKGTGNSEYPFGSVDPRGRLWAAAAHAWRSHNVTLITSLVCNYLEYTSLVGDVQFCAVLYLLFCLWWKQRGTSVRSHACPLFPTGEKPARNGQEYEKTREDTNGSPWQWKMRALQWIEQYVTRLYERKLYVPLNELLIIVPEVMGNFSPGLPRAEDVAQKLFTCIYCGTCPKSELVPRPPKNGERLFLHTAAPATCVEASEGTNERLSSDEDSSDSFESSLSSSYFCTCVQDESADSGACKDSVAVAKKKVNGGGSMRPLANCNVPSRNAVCSRCRNAPLMTCVICEEVVEGMYLWLLSCGHGGHVHHIKEWLEVSNECPRCGIPVLHPAEQLR</sequence>
<dbReference type="Gene3D" id="3.30.40.10">
    <property type="entry name" value="Zinc/RING finger domain, C3HC4 (zinc finger)"/>
    <property type="match status" value="1"/>
</dbReference>
<evidence type="ECO:0000256" key="1">
    <source>
        <dbReference type="SAM" id="MobiDB-lite"/>
    </source>
</evidence>
<dbReference type="PANTHER" id="PTHR16453">
    <property type="entry name" value="WD40 DOMAIN-CONTAINING PROTEIN MIO FAMILY MEMBER"/>
    <property type="match status" value="1"/>
</dbReference>
<dbReference type="PANTHER" id="PTHR16453:SF13">
    <property type="entry name" value="WD REPEAT PROTEIN MIO ZINC-RIBBON LIKE DOMAIN-CONTAINING PROTEIN"/>
    <property type="match status" value="1"/>
</dbReference>
<evidence type="ECO:0000313" key="3">
    <source>
        <dbReference type="Proteomes" id="UP000007350"/>
    </source>
</evidence>
<evidence type="ECO:0008006" key="4">
    <source>
        <dbReference type="Google" id="ProtNLM"/>
    </source>
</evidence>
<feature type="compositionally biased region" description="Polar residues" evidence="1">
    <location>
        <begin position="359"/>
        <end position="369"/>
    </location>
</feature>
<reference evidence="2 3" key="1">
    <citation type="journal article" date="2012" name="BMC Genomics">
        <title>Comparative genomic analysis of human infective Trypanosoma cruzi lineages with the bat-restricted subspecies T. cruzi marinkellei.</title>
        <authorList>
            <person name="Franzen O."/>
            <person name="Talavera-Lopez C."/>
            <person name="Ochaya S."/>
            <person name="Butler C.E."/>
            <person name="Messenger L.A."/>
            <person name="Lewis M.D."/>
            <person name="Llewellyn M.S."/>
            <person name="Marinkelle C.J."/>
            <person name="Tyler K.M."/>
            <person name="Miles M.A."/>
            <person name="Andersson B."/>
        </authorList>
    </citation>
    <scope>NUCLEOTIDE SEQUENCE [LARGE SCALE GENOMIC DNA]</scope>
    <source>
        <strain evidence="2 3">B7</strain>
    </source>
</reference>
<name>K2MSY6_TRYCR</name>
<dbReference type="Proteomes" id="UP000007350">
    <property type="component" value="Unassembled WGS sequence"/>
</dbReference>
<organism evidence="2 3">
    <name type="scientific">Trypanosoma cruzi marinkellei</name>
    <dbReference type="NCBI Taxonomy" id="85056"/>
    <lineage>
        <taxon>Eukaryota</taxon>
        <taxon>Discoba</taxon>
        <taxon>Euglenozoa</taxon>
        <taxon>Kinetoplastea</taxon>
        <taxon>Metakinetoplastina</taxon>
        <taxon>Trypanosomatida</taxon>
        <taxon>Trypanosomatidae</taxon>
        <taxon>Trypanosoma</taxon>
        <taxon>Schizotrypanum</taxon>
    </lineage>
</organism>
<protein>
    <recommendedName>
        <fullName evidence="4">RING-type domain-containing protein</fullName>
    </recommendedName>
</protein>
<feature type="region of interest" description="Disordered" evidence="1">
    <location>
        <begin position="348"/>
        <end position="370"/>
    </location>
</feature>
<dbReference type="SUPFAM" id="SSF57850">
    <property type="entry name" value="RING/U-box"/>
    <property type="match status" value="1"/>
</dbReference>
<dbReference type="InterPro" id="IPR013083">
    <property type="entry name" value="Znf_RING/FYVE/PHD"/>
</dbReference>
<gene>
    <name evidence="2" type="ORF">MOQ_006042</name>
</gene>
<comment type="caution">
    <text evidence="2">The sequence shown here is derived from an EMBL/GenBank/DDBJ whole genome shotgun (WGS) entry which is preliminary data.</text>
</comment>
<proteinExistence type="predicted"/>
<dbReference type="AlphaFoldDB" id="K2MSY6"/>
<dbReference type="CDD" id="cd16693">
    <property type="entry name" value="mRING-H2-C3H3C2_WDR24"/>
    <property type="match status" value="1"/>
</dbReference>
<keyword evidence="3" id="KW-1185">Reference proteome</keyword>
<dbReference type="GO" id="GO:0005737">
    <property type="term" value="C:cytoplasm"/>
    <property type="evidence" value="ECO:0007669"/>
    <property type="project" value="TreeGrafter"/>
</dbReference>